<accession>M1V444</accession>
<protein>
    <submittedName>
        <fullName evidence="1">Putative transposase remnant, IS66 family</fullName>
    </submittedName>
</protein>
<dbReference type="AlphaFoldDB" id="M1V444"/>
<name>M1V444_STRSU</name>
<gene>
    <name evidence="1" type="primary">tnp32-1</name>
</gene>
<reference evidence="1" key="1">
    <citation type="journal article" date="2013" name="Appl. Environ. Microbiol.">
        <title>Genetic analysis of capsular polysaccharide synthesis gene clusters from all serotypes of Streptococcus suis: potential mechanisms for generation of capsular variation.</title>
        <authorList>
            <person name="Okura M."/>
            <person name="Takamatsu D."/>
            <person name="Maruyama F."/>
            <person name="Nozawa T."/>
            <person name="Nakagawa I."/>
            <person name="Osaki M."/>
            <person name="Sekizaki T."/>
            <person name="Gottschalk M."/>
            <person name="Kumagai Y."/>
            <person name="Hamada S."/>
        </authorList>
    </citation>
    <scope>NUCLEOTIDE SEQUENCE</scope>
    <source>
        <strain evidence="1">EA1172.91</strain>
    </source>
</reference>
<sequence>MPQSIVPLGTPQSRRFEKKSQNDLLLKIRLGKFEVSFFQALTPEQLDSLLEKILAYDYKTK</sequence>
<evidence type="ECO:0000313" key="1">
    <source>
        <dbReference type="EMBL" id="BAM95111.1"/>
    </source>
</evidence>
<organism evidence="1">
    <name type="scientific">Streptococcus suis</name>
    <dbReference type="NCBI Taxonomy" id="1307"/>
    <lineage>
        <taxon>Bacteria</taxon>
        <taxon>Bacillati</taxon>
        <taxon>Bacillota</taxon>
        <taxon>Bacilli</taxon>
        <taxon>Lactobacillales</taxon>
        <taxon>Streptococcaceae</taxon>
        <taxon>Streptococcus</taxon>
    </lineage>
</organism>
<dbReference type="EMBL" id="AB737836">
    <property type="protein sequence ID" value="BAM95111.1"/>
    <property type="molecule type" value="Genomic_DNA"/>
</dbReference>
<proteinExistence type="predicted"/>